<evidence type="ECO:0000256" key="1">
    <source>
        <dbReference type="SAM" id="MobiDB-lite"/>
    </source>
</evidence>
<sequence length="324" mass="36413">MTKKFTLPNMLAFERKLEPSDALMFSGVWGDGEKPQMDNWTAIKVAQRKNRSTQSAFGTKDEDKTKPNPVSSDNDDANLYHGDDTLKVSFSLRVIGDLGAPFGCNDPDFSTKIKTKVLAYKSEGLRELAYRYAHNIAAGRFLWRNRVAAEKLYIQIAVNNQDTIVFNGYDFSLKTFENQRDNADLMKAASAIFEGLNSDDQFVCLTIDAFVKLGKGQHIFPSQVMNMGEKKKVLFKLDNYAAMTCVKIGNAIRTIDDWYDNAELPIAIEPFGAVTQQGQAFRKTKTDLYTLMMKWVNDEEVSENDKNFVLANLIRGGVFGGKAE</sequence>
<name>A0A0N8VBK7_VIBMT</name>
<dbReference type="PATRIC" id="fig|1481663.12.peg.2682"/>
<dbReference type="NCBIfam" id="TIGR02566">
    <property type="entry name" value="cas_Csy3"/>
    <property type="match status" value="1"/>
</dbReference>
<accession>A0A0N8VBK7</accession>
<dbReference type="InterPro" id="IPR013399">
    <property type="entry name" value="CRISPR-assoc_prot_Csy3"/>
</dbReference>
<organism evidence="2 3">
    <name type="scientific">Vibrio metoecus</name>
    <dbReference type="NCBI Taxonomy" id="1481663"/>
    <lineage>
        <taxon>Bacteria</taxon>
        <taxon>Pseudomonadati</taxon>
        <taxon>Pseudomonadota</taxon>
        <taxon>Gammaproteobacteria</taxon>
        <taxon>Vibrionales</taxon>
        <taxon>Vibrionaceae</taxon>
        <taxon>Vibrio</taxon>
    </lineage>
</organism>
<comment type="caution">
    <text evidence="2">The sequence shown here is derived from an EMBL/GenBank/DDBJ whole genome shotgun (WGS) entry which is preliminary data.</text>
</comment>
<dbReference type="RefSeq" id="WP_055063985.1">
    <property type="nucleotide sequence ID" value="NZ_LBGP01000003.1"/>
</dbReference>
<evidence type="ECO:0000313" key="3">
    <source>
        <dbReference type="Proteomes" id="UP000050491"/>
    </source>
</evidence>
<dbReference type="Pfam" id="PF09615">
    <property type="entry name" value="Cas_Csy3"/>
    <property type="match status" value="1"/>
</dbReference>
<feature type="region of interest" description="Disordered" evidence="1">
    <location>
        <begin position="47"/>
        <end position="78"/>
    </location>
</feature>
<dbReference type="OrthoDB" id="240864at2"/>
<reference evidence="2 3" key="1">
    <citation type="journal article" date="2015" name="Genome Biol. Evol.">
        <title>The Dynamics of Genetic Interactions between Vibrio metoecus and Vibrio cholerae, Two Close Relatives Co-Occurring in the Environment.</title>
        <authorList>
            <person name="Orata F.D."/>
            <person name="Kirchberger P.C."/>
            <person name="Meheust R."/>
            <person name="Barlow E.J."/>
            <person name="Tarr C.L."/>
            <person name="Boucher Y."/>
        </authorList>
    </citation>
    <scope>NUCLEOTIDE SEQUENCE [LARGE SCALE GENOMIC DNA]</scope>
    <source>
        <strain evidence="2 3">YB5B04</strain>
    </source>
</reference>
<dbReference type="Proteomes" id="UP000050491">
    <property type="component" value="Unassembled WGS sequence"/>
</dbReference>
<dbReference type="AlphaFoldDB" id="A0A0N8VBK7"/>
<dbReference type="EMBL" id="LBGP01000003">
    <property type="protein sequence ID" value="KQB04267.1"/>
    <property type="molecule type" value="Genomic_DNA"/>
</dbReference>
<evidence type="ECO:0000313" key="2">
    <source>
        <dbReference type="EMBL" id="KQB04267.1"/>
    </source>
</evidence>
<gene>
    <name evidence="2" type="ORF">XV92_01200</name>
</gene>
<proteinExistence type="predicted"/>
<protein>
    <submittedName>
        <fullName evidence="2">CRISPR-associated protein Csy3</fullName>
    </submittedName>
</protein>